<evidence type="ECO:0000256" key="5">
    <source>
        <dbReference type="ARBA" id="ARBA00022692"/>
    </source>
</evidence>
<sequence>MDRFRLGQASSLKYISLVLLTLQNAVLILVMRYVRIREGDMFMATTAVILAELLKFVTSLLIVFMQEDFSVKKWLQHLNENIIQQPLDCIKVSVPSIIYTIQNNLLYVAISNLDAATYQVTYQLKILTTAVFSVIMLRKELSKIQWFSLFVLMVGVSCVQLQPSSETKETVATEQRPLIGLLAVIISCMMSGFAGVYFEKILKGTKQSVWLRNIQLGFIGVLFGLVAMAMNDGAKVQEKGFLHGYDWVVWFVICLQSFGGLMVAVVVKYADNILKGFATSAAIILSCIASVYFFDFHVSVQFTVGASLVILSVYLYSKYAPKPNPAFDSKSSNKV</sequence>
<feature type="transmembrane region" description="Helical" evidence="9">
    <location>
        <begin position="42"/>
        <end position="65"/>
    </location>
</feature>
<dbReference type="SUPFAM" id="SSF103481">
    <property type="entry name" value="Multidrug resistance efflux transporter EmrE"/>
    <property type="match status" value="1"/>
</dbReference>
<evidence type="ECO:0000256" key="8">
    <source>
        <dbReference type="ARBA" id="ARBA00023136"/>
    </source>
</evidence>
<evidence type="ECO:0000256" key="3">
    <source>
        <dbReference type="ARBA" id="ARBA00022448"/>
    </source>
</evidence>
<gene>
    <name evidence="10" type="ORF">LSH36_172g02010</name>
</gene>
<evidence type="ECO:0000313" key="10">
    <source>
        <dbReference type="EMBL" id="KAK2158351.1"/>
    </source>
</evidence>
<feature type="transmembrane region" description="Helical" evidence="9">
    <location>
        <begin position="300"/>
        <end position="317"/>
    </location>
</feature>
<evidence type="ECO:0000256" key="4">
    <source>
        <dbReference type="ARBA" id="ARBA00022597"/>
    </source>
</evidence>
<dbReference type="AlphaFoldDB" id="A0AAD9N7Y3"/>
<feature type="transmembrane region" description="Helical" evidence="9">
    <location>
        <begin position="178"/>
        <end position="198"/>
    </location>
</feature>
<feature type="transmembrane region" description="Helical" evidence="9">
    <location>
        <begin position="12"/>
        <end position="30"/>
    </location>
</feature>
<proteinExistence type="inferred from homology"/>
<feature type="transmembrane region" description="Helical" evidence="9">
    <location>
        <begin position="274"/>
        <end position="294"/>
    </location>
</feature>
<keyword evidence="6 9" id="KW-1133">Transmembrane helix</keyword>
<keyword evidence="5 9" id="KW-0812">Transmembrane</keyword>
<keyword evidence="8 9" id="KW-0472">Membrane</keyword>
<evidence type="ECO:0000256" key="6">
    <source>
        <dbReference type="ARBA" id="ARBA00022989"/>
    </source>
</evidence>
<dbReference type="Pfam" id="PF04142">
    <property type="entry name" value="Nuc_sug_transp"/>
    <property type="match status" value="1"/>
</dbReference>
<dbReference type="PANTHER" id="PTHR10231">
    <property type="entry name" value="NUCLEOTIDE-SUGAR TRANSMEMBRANE TRANSPORTER"/>
    <property type="match status" value="1"/>
</dbReference>
<evidence type="ECO:0000256" key="9">
    <source>
        <dbReference type="SAM" id="Phobius"/>
    </source>
</evidence>
<organism evidence="10 11">
    <name type="scientific">Paralvinella palmiformis</name>
    <dbReference type="NCBI Taxonomy" id="53620"/>
    <lineage>
        <taxon>Eukaryota</taxon>
        <taxon>Metazoa</taxon>
        <taxon>Spiralia</taxon>
        <taxon>Lophotrochozoa</taxon>
        <taxon>Annelida</taxon>
        <taxon>Polychaeta</taxon>
        <taxon>Sedentaria</taxon>
        <taxon>Canalipalpata</taxon>
        <taxon>Terebellida</taxon>
        <taxon>Terebelliformia</taxon>
        <taxon>Alvinellidae</taxon>
        <taxon>Paralvinella</taxon>
    </lineage>
</organism>
<keyword evidence="4" id="KW-0762">Sugar transport</keyword>
<evidence type="ECO:0008006" key="12">
    <source>
        <dbReference type="Google" id="ProtNLM"/>
    </source>
</evidence>
<dbReference type="EMBL" id="JAODUP010000172">
    <property type="protein sequence ID" value="KAK2158351.1"/>
    <property type="molecule type" value="Genomic_DNA"/>
</dbReference>
<reference evidence="10" key="1">
    <citation type="journal article" date="2023" name="Mol. Biol. Evol.">
        <title>Third-Generation Sequencing Reveals the Adaptive Role of the Epigenome in Three Deep-Sea Polychaetes.</title>
        <authorList>
            <person name="Perez M."/>
            <person name="Aroh O."/>
            <person name="Sun Y."/>
            <person name="Lan Y."/>
            <person name="Juniper S.K."/>
            <person name="Young C.R."/>
            <person name="Angers B."/>
            <person name="Qian P.Y."/>
        </authorList>
    </citation>
    <scope>NUCLEOTIDE SEQUENCE</scope>
    <source>
        <strain evidence="10">P08H-3</strain>
    </source>
</reference>
<comment type="caution">
    <text evidence="10">The sequence shown here is derived from an EMBL/GenBank/DDBJ whole genome shotgun (WGS) entry which is preliminary data.</text>
</comment>
<dbReference type="GO" id="GO:0015165">
    <property type="term" value="F:pyrimidine nucleotide-sugar transmembrane transporter activity"/>
    <property type="evidence" value="ECO:0007669"/>
    <property type="project" value="InterPro"/>
</dbReference>
<keyword evidence="7" id="KW-0333">Golgi apparatus</keyword>
<dbReference type="Proteomes" id="UP001208570">
    <property type="component" value="Unassembled WGS sequence"/>
</dbReference>
<evidence type="ECO:0000256" key="1">
    <source>
        <dbReference type="ARBA" id="ARBA00004653"/>
    </source>
</evidence>
<dbReference type="GO" id="GO:0000139">
    <property type="term" value="C:Golgi membrane"/>
    <property type="evidence" value="ECO:0007669"/>
    <property type="project" value="UniProtKB-SubCell"/>
</dbReference>
<protein>
    <recommendedName>
        <fullName evidence="12">UDP-N-acetylglucosamine transporter</fullName>
    </recommendedName>
</protein>
<dbReference type="Gene3D" id="1.10.3730.20">
    <property type="match status" value="1"/>
</dbReference>
<name>A0AAD9N7Y3_9ANNE</name>
<dbReference type="FunFam" id="1.10.3730.20:FF:000037">
    <property type="entry name" value="Nucleotide Sugar TransPorter family"/>
    <property type="match status" value="1"/>
</dbReference>
<feature type="transmembrane region" description="Helical" evidence="9">
    <location>
        <begin position="210"/>
        <end position="227"/>
    </location>
</feature>
<comment type="similarity">
    <text evidence="2">Belongs to the nucleotide-sugar transporter family. SLC35A subfamily.</text>
</comment>
<dbReference type="PIRSF" id="PIRSF005799">
    <property type="entry name" value="UDP-gal_transpt"/>
    <property type="match status" value="1"/>
</dbReference>
<feature type="transmembrane region" description="Helical" evidence="9">
    <location>
        <begin position="144"/>
        <end position="163"/>
    </location>
</feature>
<dbReference type="InterPro" id="IPR037185">
    <property type="entry name" value="EmrE-like"/>
</dbReference>
<evidence type="ECO:0000256" key="2">
    <source>
        <dbReference type="ARBA" id="ARBA00009976"/>
    </source>
</evidence>
<dbReference type="InterPro" id="IPR007271">
    <property type="entry name" value="Nuc_sug_transpt"/>
</dbReference>
<keyword evidence="11" id="KW-1185">Reference proteome</keyword>
<evidence type="ECO:0000313" key="11">
    <source>
        <dbReference type="Proteomes" id="UP001208570"/>
    </source>
</evidence>
<feature type="transmembrane region" description="Helical" evidence="9">
    <location>
        <begin position="247"/>
        <end position="267"/>
    </location>
</feature>
<dbReference type="NCBIfam" id="TIGR00803">
    <property type="entry name" value="nst"/>
    <property type="match status" value="1"/>
</dbReference>
<accession>A0AAD9N7Y3</accession>
<keyword evidence="3" id="KW-0813">Transport</keyword>
<evidence type="ECO:0000256" key="7">
    <source>
        <dbReference type="ARBA" id="ARBA00023034"/>
    </source>
</evidence>
<comment type="subcellular location">
    <subcellularLocation>
        <location evidence="1">Golgi apparatus membrane</location>
        <topology evidence="1">Multi-pass membrane protein</topology>
    </subcellularLocation>
</comment>